<name>A0A915IUI0_ROMCU</name>
<keyword evidence="1" id="KW-1185">Reference proteome</keyword>
<reference evidence="2" key="1">
    <citation type="submission" date="2022-11" db="UniProtKB">
        <authorList>
            <consortium name="WormBaseParasite"/>
        </authorList>
    </citation>
    <scope>IDENTIFICATION</scope>
</reference>
<organism evidence="1 2">
    <name type="scientific">Romanomermis culicivorax</name>
    <name type="common">Nematode worm</name>
    <dbReference type="NCBI Taxonomy" id="13658"/>
    <lineage>
        <taxon>Eukaryota</taxon>
        <taxon>Metazoa</taxon>
        <taxon>Ecdysozoa</taxon>
        <taxon>Nematoda</taxon>
        <taxon>Enoplea</taxon>
        <taxon>Dorylaimia</taxon>
        <taxon>Mermithida</taxon>
        <taxon>Mermithoidea</taxon>
        <taxon>Mermithidae</taxon>
        <taxon>Romanomermis</taxon>
    </lineage>
</organism>
<dbReference type="Proteomes" id="UP000887565">
    <property type="component" value="Unplaced"/>
</dbReference>
<dbReference type="WBParaSite" id="nRc.2.0.1.t17472-RA">
    <property type="protein sequence ID" value="nRc.2.0.1.t17472-RA"/>
    <property type="gene ID" value="nRc.2.0.1.g17472"/>
</dbReference>
<evidence type="ECO:0000313" key="2">
    <source>
        <dbReference type="WBParaSite" id="nRc.2.0.1.t17472-RA"/>
    </source>
</evidence>
<protein>
    <submittedName>
        <fullName evidence="2">Uncharacterized protein</fullName>
    </submittedName>
</protein>
<evidence type="ECO:0000313" key="1">
    <source>
        <dbReference type="Proteomes" id="UP000887565"/>
    </source>
</evidence>
<proteinExistence type="predicted"/>
<sequence>MIDILCESAADNDVSWHVVLVEMSVIPAGFGRKDGGKRSGGNSAGGSIFCCFFCSTKCMAKANCSKFKLPKEDKQTQACRQGGWVAMAPRNVSGVKKGNVRPLNFVFFKIKNTSFALSKRRNSNFGETNLKNQTFTPVKLRAAACGDWVASLPGMPTLSIDTRIRISNRKILTRMAPDKADDLRLDE</sequence>
<dbReference type="AlphaFoldDB" id="A0A915IUI0"/>
<accession>A0A915IUI0</accession>